<dbReference type="OrthoDB" id="517705at2"/>
<organism evidence="3">
    <name type="scientific">Cyanothece sp. (strain PCC 7425 / ATCC 29141)</name>
    <dbReference type="NCBI Taxonomy" id="395961"/>
    <lineage>
        <taxon>Bacteria</taxon>
        <taxon>Bacillati</taxon>
        <taxon>Cyanobacteriota</taxon>
        <taxon>Cyanophyceae</taxon>
        <taxon>Gomontiellales</taxon>
        <taxon>Cyanothecaceae</taxon>
        <taxon>Cyanothece</taxon>
    </lineage>
</organism>
<reference evidence="3" key="1">
    <citation type="submission" date="2009-01" db="EMBL/GenBank/DDBJ databases">
        <title>Complete sequence of chromosome Cyanothece sp. PCC 7425.</title>
        <authorList>
            <consortium name="US DOE Joint Genome Institute"/>
            <person name="Lucas S."/>
            <person name="Copeland A."/>
            <person name="Lapidus A."/>
            <person name="Glavina del Rio T."/>
            <person name="Dalin E."/>
            <person name="Tice H."/>
            <person name="Bruce D."/>
            <person name="Goodwin L."/>
            <person name="Pitluck S."/>
            <person name="Sims D."/>
            <person name="Meineke L."/>
            <person name="Brettin T."/>
            <person name="Detter J.C."/>
            <person name="Han C."/>
            <person name="Larimer F."/>
            <person name="Land M."/>
            <person name="Hauser L."/>
            <person name="Kyrpides N."/>
            <person name="Ovchinnikova G."/>
            <person name="Liberton M."/>
            <person name="Stoeckel J."/>
            <person name="Banerjee A."/>
            <person name="Singh A."/>
            <person name="Page L."/>
            <person name="Sato H."/>
            <person name="Zhao L."/>
            <person name="Sherman L."/>
            <person name="Pakrasi H."/>
            <person name="Richardson P."/>
        </authorList>
    </citation>
    <scope>NUCLEOTIDE SEQUENCE</scope>
    <source>
        <strain evidence="3">PCC 7425</strain>
    </source>
</reference>
<comment type="similarity">
    <text evidence="1">Belongs to the ParD antitoxin family.</text>
</comment>
<dbReference type="PANTHER" id="PTHR36582:SF2">
    <property type="entry name" value="ANTITOXIN PARD"/>
    <property type="match status" value="1"/>
</dbReference>
<keyword evidence="2" id="KW-1277">Toxin-antitoxin system</keyword>
<dbReference type="Gene3D" id="6.10.10.120">
    <property type="entry name" value="Antitoxin ParD1-like"/>
    <property type="match status" value="1"/>
</dbReference>
<dbReference type="AlphaFoldDB" id="B8HMH0"/>
<dbReference type="InterPro" id="IPR022789">
    <property type="entry name" value="ParD"/>
</dbReference>
<dbReference type="SUPFAM" id="SSF47598">
    <property type="entry name" value="Ribbon-helix-helix"/>
    <property type="match status" value="1"/>
</dbReference>
<dbReference type="InterPro" id="IPR038296">
    <property type="entry name" value="ParD_sf"/>
</dbReference>
<protein>
    <submittedName>
        <fullName evidence="3">Putative transcriptional regulators, CopG/Arc/MetJ family</fullName>
    </submittedName>
</protein>
<evidence type="ECO:0000313" key="3">
    <source>
        <dbReference type="EMBL" id="ACL43585.1"/>
    </source>
</evidence>
<evidence type="ECO:0000256" key="2">
    <source>
        <dbReference type="ARBA" id="ARBA00022649"/>
    </source>
</evidence>
<dbReference type="HOGENOM" id="CLU_144805_6_1_3"/>
<dbReference type="STRING" id="395961.Cyan7425_1206"/>
<accession>B8HMH0</accession>
<name>B8HMH0_CYAP4</name>
<sequence length="79" mass="9047">MNIILKPKQEAFIQSRLESGRYQTVDEVITVALRLLAAQDEEYQQWLEETGKQIDVGLTDLEQGNVVELDEVIKTIQKS</sequence>
<dbReference type="eggNOG" id="COG3609">
    <property type="taxonomic scope" value="Bacteria"/>
</dbReference>
<dbReference type="KEGG" id="cyn:Cyan7425_1206"/>
<proteinExistence type="inferred from homology"/>
<gene>
    <name evidence="3" type="ordered locus">Cyan7425_1206</name>
</gene>
<dbReference type="PANTHER" id="PTHR36582">
    <property type="entry name" value="ANTITOXIN PARD"/>
    <property type="match status" value="1"/>
</dbReference>
<dbReference type="Pfam" id="PF03693">
    <property type="entry name" value="ParD_antitoxin"/>
    <property type="match status" value="1"/>
</dbReference>
<dbReference type="GO" id="GO:0006355">
    <property type="term" value="P:regulation of DNA-templated transcription"/>
    <property type="evidence" value="ECO:0007669"/>
    <property type="project" value="InterPro"/>
</dbReference>
<dbReference type="InterPro" id="IPR010985">
    <property type="entry name" value="Ribbon_hlx_hlx"/>
</dbReference>
<dbReference type="EMBL" id="CP001344">
    <property type="protein sequence ID" value="ACL43585.1"/>
    <property type="molecule type" value="Genomic_DNA"/>
</dbReference>
<evidence type="ECO:0000256" key="1">
    <source>
        <dbReference type="ARBA" id="ARBA00008580"/>
    </source>
</evidence>